<keyword evidence="2" id="KW-0238">DNA-binding</keyword>
<proteinExistence type="predicted"/>
<keyword evidence="1" id="KW-0805">Transcription regulation</keyword>
<evidence type="ECO:0000256" key="2">
    <source>
        <dbReference type="ARBA" id="ARBA00023125"/>
    </source>
</evidence>
<accession>A0A1H8LV93</accession>
<gene>
    <name evidence="5" type="ORF">SAMN05444123_101236</name>
</gene>
<name>A0A1H8LV93_9BRAD</name>
<evidence type="ECO:0000259" key="4">
    <source>
        <dbReference type="PROSITE" id="PS51118"/>
    </source>
</evidence>
<dbReference type="Proteomes" id="UP000199615">
    <property type="component" value="Unassembled WGS sequence"/>
</dbReference>
<evidence type="ECO:0000313" key="5">
    <source>
        <dbReference type="EMBL" id="SEO08950.1"/>
    </source>
</evidence>
<reference evidence="6" key="1">
    <citation type="submission" date="2016-10" db="EMBL/GenBank/DDBJ databases">
        <authorList>
            <person name="Varghese N."/>
            <person name="Submissions S."/>
        </authorList>
    </citation>
    <scope>NUCLEOTIDE SEQUENCE [LARGE SCALE GENOMIC DNA]</scope>
    <source>
        <strain evidence="6">DSM 123</strain>
    </source>
</reference>
<dbReference type="InterPro" id="IPR036388">
    <property type="entry name" value="WH-like_DNA-bd_sf"/>
</dbReference>
<evidence type="ECO:0000256" key="3">
    <source>
        <dbReference type="ARBA" id="ARBA00023163"/>
    </source>
</evidence>
<evidence type="ECO:0000256" key="1">
    <source>
        <dbReference type="ARBA" id="ARBA00023015"/>
    </source>
</evidence>
<dbReference type="RefSeq" id="WP_092681151.1">
    <property type="nucleotide sequence ID" value="NZ_FODT01000001.1"/>
</dbReference>
<keyword evidence="6" id="KW-1185">Reference proteome</keyword>
<dbReference type="AlphaFoldDB" id="A0A1H8LV93"/>
<dbReference type="InterPro" id="IPR036390">
    <property type="entry name" value="WH_DNA-bd_sf"/>
</dbReference>
<dbReference type="SUPFAM" id="SSF46785">
    <property type="entry name" value="Winged helix' DNA-binding domain"/>
    <property type="match status" value="1"/>
</dbReference>
<protein>
    <submittedName>
        <fullName evidence="5">Transcriptional regulator, HxlR family</fullName>
    </submittedName>
</protein>
<dbReference type="PANTHER" id="PTHR33204">
    <property type="entry name" value="TRANSCRIPTIONAL REGULATOR, MARR FAMILY"/>
    <property type="match status" value="1"/>
</dbReference>
<evidence type="ECO:0000313" key="6">
    <source>
        <dbReference type="Proteomes" id="UP000199615"/>
    </source>
</evidence>
<dbReference type="PROSITE" id="PS51118">
    <property type="entry name" value="HTH_HXLR"/>
    <property type="match status" value="1"/>
</dbReference>
<dbReference type="GO" id="GO:0003677">
    <property type="term" value="F:DNA binding"/>
    <property type="evidence" value="ECO:0007669"/>
    <property type="project" value="UniProtKB-KW"/>
</dbReference>
<feature type="domain" description="HTH hxlR-type" evidence="4">
    <location>
        <begin position="13"/>
        <end position="112"/>
    </location>
</feature>
<sequence>MPKYRHQEAAPDCSMETVMNLIGGGSWKGVILYRLLEGTLRFNILKAHMPGCSPRLLMKELRELEDEGLVKRGVFAAMPPRVDYSLTEEGRSIGPLLLGLYDWGTGWLERRGIPTCVDLSRKQ</sequence>
<keyword evidence="3" id="KW-0804">Transcription</keyword>
<organism evidence="5 6">
    <name type="scientific">Rhodopseudomonas pseudopalustris</name>
    <dbReference type="NCBI Taxonomy" id="1513892"/>
    <lineage>
        <taxon>Bacteria</taxon>
        <taxon>Pseudomonadati</taxon>
        <taxon>Pseudomonadota</taxon>
        <taxon>Alphaproteobacteria</taxon>
        <taxon>Hyphomicrobiales</taxon>
        <taxon>Nitrobacteraceae</taxon>
        <taxon>Rhodopseudomonas</taxon>
    </lineage>
</organism>
<dbReference type="Gene3D" id="1.10.10.10">
    <property type="entry name" value="Winged helix-like DNA-binding domain superfamily/Winged helix DNA-binding domain"/>
    <property type="match status" value="1"/>
</dbReference>
<dbReference type="OrthoDB" id="9800350at2"/>
<dbReference type="PANTHER" id="PTHR33204:SF29">
    <property type="entry name" value="TRANSCRIPTIONAL REGULATOR"/>
    <property type="match status" value="1"/>
</dbReference>
<dbReference type="Pfam" id="PF01638">
    <property type="entry name" value="HxlR"/>
    <property type="match status" value="1"/>
</dbReference>
<dbReference type="InterPro" id="IPR002577">
    <property type="entry name" value="HTH_HxlR"/>
</dbReference>
<dbReference type="EMBL" id="FODT01000001">
    <property type="protein sequence ID" value="SEO08950.1"/>
    <property type="molecule type" value="Genomic_DNA"/>
</dbReference>